<name>A0AAN8WTE7_HALRR</name>
<dbReference type="PRINTS" id="PR00047">
    <property type="entry name" value="STROIDFINGER"/>
</dbReference>
<dbReference type="Pfam" id="PF00105">
    <property type="entry name" value="zf-C4"/>
    <property type="match status" value="1"/>
</dbReference>
<dbReference type="GO" id="GO:0000978">
    <property type="term" value="F:RNA polymerase II cis-regulatory region sequence-specific DNA binding"/>
    <property type="evidence" value="ECO:0007669"/>
    <property type="project" value="TreeGrafter"/>
</dbReference>
<dbReference type="InterPro" id="IPR013088">
    <property type="entry name" value="Znf_NHR/GATA"/>
</dbReference>
<keyword evidence="11" id="KW-1185">Reference proteome</keyword>
<keyword evidence="6" id="KW-0804">Transcription</keyword>
<dbReference type="PANTHER" id="PTHR24082">
    <property type="entry name" value="NUCLEAR HORMONE RECEPTOR"/>
    <property type="match status" value="1"/>
</dbReference>
<evidence type="ECO:0000256" key="5">
    <source>
        <dbReference type="ARBA" id="ARBA00023125"/>
    </source>
</evidence>
<dbReference type="AlphaFoldDB" id="A0AAN8WTE7"/>
<dbReference type="GO" id="GO:0008270">
    <property type="term" value="F:zinc ion binding"/>
    <property type="evidence" value="ECO:0007669"/>
    <property type="project" value="UniProtKB-KW"/>
</dbReference>
<sequence>MNLSRGGDIDIETGTHVTVLTSLANSYPQVSAASLSPPRGPLPPAPHSVIVPNSAVIHQQGGPLCTISIPSIGGVGGTTINGSDLYSTATPRDEENAVSGTGLNCTICGDRATGKHYGAHSCDGCKGFFRRSKVHQGRHEKGR</sequence>
<dbReference type="PANTHER" id="PTHR24082:SF507">
    <property type="entry name" value="BILE ACID RECEPTOR-RELATED"/>
    <property type="match status" value="1"/>
</dbReference>
<comment type="caution">
    <text evidence="10">The sequence shown here is derived from an EMBL/GenBank/DDBJ whole genome shotgun (WGS) entry which is preliminary data.</text>
</comment>
<dbReference type="SMART" id="SM00399">
    <property type="entry name" value="ZnF_C4"/>
    <property type="match status" value="1"/>
</dbReference>
<reference evidence="10 11" key="1">
    <citation type="submission" date="2023-11" db="EMBL/GenBank/DDBJ databases">
        <title>Halocaridina rubra genome assembly.</title>
        <authorList>
            <person name="Smith C."/>
        </authorList>
    </citation>
    <scope>NUCLEOTIDE SEQUENCE [LARGE SCALE GENOMIC DNA]</scope>
    <source>
        <strain evidence="10">EP-1</strain>
        <tissue evidence="10">Whole</tissue>
    </source>
</reference>
<evidence type="ECO:0000256" key="1">
    <source>
        <dbReference type="ARBA" id="ARBA00022723"/>
    </source>
</evidence>
<dbReference type="GO" id="GO:0004879">
    <property type="term" value="F:nuclear receptor activity"/>
    <property type="evidence" value="ECO:0007669"/>
    <property type="project" value="TreeGrafter"/>
</dbReference>
<keyword evidence="5" id="KW-0238">DNA-binding</keyword>
<dbReference type="SUPFAM" id="SSF57716">
    <property type="entry name" value="Glucocorticoid receptor-like (DNA-binding domain)"/>
    <property type="match status" value="1"/>
</dbReference>
<evidence type="ECO:0000313" key="10">
    <source>
        <dbReference type="EMBL" id="KAK7070001.1"/>
    </source>
</evidence>
<evidence type="ECO:0000256" key="4">
    <source>
        <dbReference type="ARBA" id="ARBA00023015"/>
    </source>
</evidence>
<dbReference type="GO" id="GO:0000122">
    <property type="term" value="P:negative regulation of transcription by RNA polymerase II"/>
    <property type="evidence" value="ECO:0007669"/>
    <property type="project" value="TreeGrafter"/>
</dbReference>
<keyword evidence="1" id="KW-0479">Metal-binding</keyword>
<dbReference type="PROSITE" id="PS51030">
    <property type="entry name" value="NUCLEAR_REC_DBD_2"/>
    <property type="match status" value="1"/>
</dbReference>
<evidence type="ECO:0000313" key="11">
    <source>
        <dbReference type="Proteomes" id="UP001381693"/>
    </source>
</evidence>
<dbReference type="EMBL" id="JAXCGZ010015613">
    <property type="protein sequence ID" value="KAK7070001.1"/>
    <property type="molecule type" value="Genomic_DNA"/>
</dbReference>
<dbReference type="InterPro" id="IPR050234">
    <property type="entry name" value="Nuclear_hormone_rcpt_NR1"/>
</dbReference>
<keyword evidence="3" id="KW-0862">Zinc</keyword>
<evidence type="ECO:0000256" key="2">
    <source>
        <dbReference type="ARBA" id="ARBA00022771"/>
    </source>
</evidence>
<evidence type="ECO:0000259" key="9">
    <source>
        <dbReference type="PROSITE" id="PS51030"/>
    </source>
</evidence>
<evidence type="ECO:0000256" key="7">
    <source>
        <dbReference type="ARBA" id="ARBA00023170"/>
    </source>
</evidence>
<proteinExistence type="predicted"/>
<dbReference type="GO" id="GO:0045944">
    <property type="term" value="P:positive regulation of transcription by RNA polymerase II"/>
    <property type="evidence" value="ECO:0007669"/>
    <property type="project" value="TreeGrafter"/>
</dbReference>
<gene>
    <name evidence="10" type="primary">HNF4A_2</name>
    <name evidence="10" type="ORF">SK128_028546</name>
</gene>
<keyword evidence="7" id="KW-0675">Receptor</keyword>
<accession>A0AAN8WTE7</accession>
<evidence type="ECO:0000256" key="8">
    <source>
        <dbReference type="ARBA" id="ARBA00023242"/>
    </source>
</evidence>
<protein>
    <submittedName>
        <fullName evidence="10">Hepatocyte nuclear factor 4-alpha</fullName>
    </submittedName>
</protein>
<dbReference type="Proteomes" id="UP001381693">
    <property type="component" value="Unassembled WGS sequence"/>
</dbReference>
<dbReference type="InterPro" id="IPR001628">
    <property type="entry name" value="Znf_hrmn_rcpt"/>
</dbReference>
<dbReference type="Gene3D" id="3.30.50.10">
    <property type="entry name" value="Erythroid Transcription Factor GATA-1, subunit A"/>
    <property type="match status" value="1"/>
</dbReference>
<feature type="domain" description="Nuclear receptor" evidence="9">
    <location>
        <begin position="102"/>
        <end position="143"/>
    </location>
</feature>
<evidence type="ECO:0000256" key="6">
    <source>
        <dbReference type="ARBA" id="ARBA00023163"/>
    </source>
</evidence>
<dbReference type="GO" id="GO:0030154">
    <property type="term" value="P:cell differentiation"/>
    <property type="evidence" value="ECO:0007669"/>
    <property type="project" value="TreeGrafter"/>
</dbReference>
<dbReference type="PROSITE" id="PS00031">
    <property type="entry name" value="NUCLEAR_REC_DBD_1"/>
    <property type="match status" value="1"/>
</dbReference>
<evidence type="ECO:0000256" key="3">
    <source>
        <dbReference type="ARBA" id="ARBA00022833"/>
    </source>
</evidence>
<keyword evidence="8" id="KW-0539">Nucleus</keyword>
<organism evidence="10 11">
    <name type="scientific">Halocaridina rubra</name>
    <name type="common">Hawaiian red shrimp</name>
    <dbReference type="NCBI Taxonomy" id="373956"/>
    <lineage>
        <taxon>Eukaryota</taxon>
        <taxon>Metazoa</taxon>
        <taxon>Ecdysozoa</taxon>
        <taxon>Arthropoda</taxon>
        <taxon>Crustacea</taxon>
        <taxon>Multicrustacea</taxon>
        <taxon>Malacostraca</taxon>
        <taxon>Eumalacostraca</taxon>
        <taxon>Eucarida</taxon>
        <taxon>Decapoda</taxon>
        <taxon>Pleocyemata</taxon>
        <taxon>Caridea</taxon>
        <taxon>Atyoidea</taxon>
        <taxon>Atyidae</taxon>
        <taxon>Halocaridina</taxon>
    </lineage>
</organism>
<keyword evidence="4" id="KW-0805">Transcription regulation</keyword>
<keyword evidence="2" id="KW-0863">Zinc-finger</keyword>